<gene>
    <name evidence="10" type="ORF">L0M17_04615</name>
</gene>
<evidence type="ECO:0000256" key="7">
    <source>
        <dbReference type="ARBA" id="ARBA00023209"/>
    </source>
</evidence>
<comment type="caution">
    <text evidence="10">The sequence shown here is derived from an EMBL/GenBank/DDBJ whole genome shotgun (WGS) entry which is preliminary data.</text>
</comment>
<dbReference type="InterPro" id="IPR017438">
    <property type="entry name" value="ATP-NAD_kinase_N"/>
</dbReference>
<evidence type="ECO:0000256" key="5">
    <source>
        <dbReference type="ARBA" id="ARBA00022777"/>
    </source>
</evidence>
<feature type="domain" description="DAGKc" evidence="9">
    <location>
        <begin position="12"/>
        <end position="141"/>
    </location>
</feature>
<keyword evidence="6" id="KW-0067">ATP-binding</keyword>
<dbReference type="InterPro" id="IPR050187">
    <property type="entry name" value="Lipid_Phosphate_FormReg"/>
</dbReference>
<keyword evidence="7" id="KW-0443">Lipid metabolism</keyword>
<dbReference type="Gene3D" id="2.60.200.40">
    <property type="match status" value="1"/>
</dbReference>
<dbReference type="InterPro" id="IPR045540">
    <property type="entry name" value="YegS/DAGK_C"/>
</dbReference>
<dbReference type="PANTHER" id="PTHR12358">
    <property type="entry name" value="SPHINGOSINE KINASE"/>
    <property type="match status" value="1"/>
</dbReference>
<keyword evidence="5 10" id="KW-0418">Kinase</keyword>
<dbReference type="InterPro" id="IPR016064">
    <property type="entry name" value="NAD/diacylglycerol_kinase_sf"/>
</dbReference>
<dbReference type="SUPFAM" id="SSF111331">
    <property type="entry name" value="NAD kinase/diacylglycerol kinase-like"/>
    <property type="match status" value="1"/>
</dbReference>
<name>A0ABS9TYD8_9MICC</name>
<dbReference type="RefSeq" id="WP_241051915.1">
    <property type="nucleotide sequence ID" value="NZ_JAKZBV010000001.1"/>
</dbReference>
<evidence type="ECO:0000256" key="6">
    <source>
        <dbReference type="ARBA" id="ARBA00022840"/>
    </source>
</evidence>
<keyword evidence="11" id="KW-1185">Reference proteome</keyword>
<evidence type="ECO:0000256" key="3">
    <source>
        <dbReference type="ARBA" id="ARBA00022679"/>
    </source>
</evidence>
<evidence type="ECO:0000256" key="2">
    <source>
        <dbReference type="ARBA" id="ARBA00005983"/>
    </source>
</evidence>
<proteinExistence type="inferred from homology"/>
<organism evidence="10 11">
    <name type="scientific">Sinomonas terrae</name>
    <dbReference type="NCBI Taxonomy" id="2908838"/>
    <lineage>
        <taxon>Bacteria</taxon>
        <taxon>Bacillati</taxon>
        <taxon>Actinomycetota</taxon>
        <taxon>Actinomycetes</taxon>
        <taxon>Micrococcales</taxon>
        <taxon>Micrococcaceae</taxon>
        <taxon>Sinomonas</taxon>
    </lineage>
</organism>
<dbReference type="InterPro" id="IPR001206">
    <property type="entry name" value="Diacylglycerol_kinase_cat_dom"/>
</dbReference>
<reference evidence="10 11" key="1">
    <citation type="submission" date="2022-03" db="EMBL/GenBank/DDBJ databases">
        <title>Sinomonas sp. isolated from a soil.</title>
        <authorList>
            <person name="Han J."/>
            <person name="Kim D.-U."/>
        </authorList>
    </citation>
    <scope>NUCLEOTIDE SEQUENCE [LARGE SCALE GENOMIC DNA]</scope>
    <source>
        <strain evidence="10 11">5-5</strain>
    </source>
</reference>
<protein>
    <submittedName>
        <fullName evidence="10">Diacylglycerol kinase family lipid kinase</fullName>
    </submittedName>
</protein>
<keyword evidence="4" id="KW-0547">Nucleotide-binding</keyword>
<evidence type="ECO:0000313" key="11">
    <source>
        <dbReference type="Proteomes" id="UP001202922"/>
    </source>
</evidence>
<dbReference type="PROSITE" id="PS50146">
    <property type="entry name" value="DAGK"/>
    <property type="match status" value="1"/>
</dbReference>
<dbReference type="PANTHER" id="PTHR12358:SF106">
    <property type="entry name" value="LIPID KINASE YEGS"/>
    <property type="match status" value="1"/>
</dbReference>
<comment type="similarity">
    <text evidence="2">Belongs to the diacylglycerol/lipid kinase family.</text>
</comment>
<evidence type="ECO:0000313" key="10">
    <source>
        <dbReference type="EMBL" id="MCH6469277.1"/>
    </source>
</evidence>
<keyword evidence="7" id="KW-0594">Phospholipid biosynthesis</keyword>
<keyword evidence="7" id="KW-0444">Lipid biosynthesis</keyword>
<accession>A0ABS9TYD8</accession>
<dbReference type="Proteomes" id="UP001202922">
    <property type="component" value="Unassembled WGS sequence"/>
</dbReference>
<dbReference type="Pfam" id="PF19279">
    <property type="entry name" value="YegS_C"/>
    <property type="match status" value="1"/>
</dbReference>
<dbReference type="Pfam" id="PF00781">
    <property type="entry name" value="DAGK_cat"/>
    <property type="match status" value="1"/>
</dbReference>
<evidence type="ECO:0000256" key="1">
    <source>
        <dbReference type="ARBA" id="ARBA00001946"/>
    </source>
</evidence>
<keyword evidence="8" id="KW-1208">Phospholipid metabolism</keyword>
<evidence type="ECO:0000259" key="9">
    <source>
        <dbReference type="PROSITE" id="PS50146"/>
    </source>
</evidence>
<dbReference type="EMBL" id="JAKZBV010000001">
    <property type="protein sequence ID" value="MCH6469277.1"/>
    <property type="molecule type" value="Genomic_DNA"/>
</dbReference>
<sequence>MESSGRPADPSAGRRSFTGIVNPIAGRGRALSAWAPVSRLLESSGASVRTVTTGTPDDVGRLASEAVARGDVVVAVGGDGSARDVAAAVSRTDGLFALVPAGRGNGLAAKLALPRDPEALARTLLTAPERAIDLLDVDGRLAPGNAYSGLDAVANLMMNDSRIPSAVAYRVAPVLAVVRWNPAHFELDIDGVQHRVRAHLVVMANSGRYGHGLDVVPDAILDDGLVHVLVAGAEISKWSVARFMRLAASGAHVNEPGVRRFTGRRITVSADRPMPLCLDGDGAGGLPAVVEIRPRALRVIAP</sequence>
<comment type="cofactor">
    <cofactor evidence="1">
        <name>Mg(2+)</name>
        <dbReference type="ChEBI" id="CHEBI:18420"/>
    </cofactor>
</comment>
<dbReference type="GO" id="GO:0016301">
    <property type="term" value="F:kinase activity"/>
    <property type="evidence" value="ECO:0007669"/>
    <property type="project" value="UniProtKB-KW"/>
</dbReference>
<dbReference type="Gene3D" id="3.40.50.10330">
    <property type="entry name" value="Probable inorganic polyphosphate/atp-NAD kinase, domain 1"/>
    <property type="match status" value="1"/>
</dbReference>
<keyword evidence="3" id="KW-0808">Transferase</keyword>
<evidence type="ECO:0000256" key="4">
    <source>
        <dbReference type="ARBA" id="ARBA00022741"/>
    </source>
</evidence>
<evidence type="ECO:0000256" key="8">
    <source>
        <dbReference type="ARBA" id="ARBA00023264"/>
    </source>
</evidence>